<dbReference type="PIRSF" id="PIRSF000498">
    <property type="entry name" value="Riboflavin_syn_A"/>
    <property type="match status" value="1"/>
</dbReference>
<evidence type="ECO:0000256" key="8">
    <source>
        <dbReference type="ARBA" id="ARBA00022737"/>
    </source>
</evidence>
<evidence type="ECO:0000256" key="5">
    <source>
        <dbReference type="ARBA" id="ARBA00013950"/>
    </source>
</evidence>
<dbReference type="GO" id="GO:0004746">
    <property type="term" value="F:riboflavin synthase activity"/>
    <property type="evidence" value="ECO:0007669"/>
    <property type="project" value="UniProtKB-UniRule"/>
</dbReference>
<evidence type="ECO:0000256" key="2">
    <source>
        <dbReference type="ARBA" id="ARBA00002803"/>
    </source>
</evidence>
<proteinExistence type="predicted"/>
<accession>A0A1M6X8M9</accession>
<evidence type="ECO:0000256" key="4">
    <source>
        <dbReference type="ARBA" id="ARBA00012827"/>
    </source>
</evidence>
<keyword evidence="7" id="KW-0808">Transferase</keyword>
<dbReference type="GO" id="GO:0009231">
    <property type="term" value="P:riboflavin biosynthetic process"/>
    <property type="evidence" value="ECO:0007669"/>
    <property type="project" value="UniProtKB-KW"/>
</dbReference>
<feature type="repeat" description="Lumazine-binding" evidence="10">
    <location>
        <begin position="1"/>
        <end position="96"/>
    </location>
</feature>
<dbReference type="InterPro" id="IPR001783">
    <property type="entry name" value="Lumazine-bd"/>
</dbReference>
<dbReference type="Gene3D" id="2.40.30.20">
    <property type="match status" value="2"/>
</dbReference>
<evidence type="ECO:0000256" key="3">
    <source>
        <dbReference type="ARBA" id="ARBA00004887"/>
    </source>
</evidence>
<dbReference type="InterPro" id="IPR026017">
    <property type="entry name" value="Lumazine-bd_dom"/>
</dbReference>
<evidence type="ECO:0000256" key="9">
    <source>
        <dbReference type="NCBIfam" id="TIGR00187"/>
    </source>
</evidence>
<keyword evidence="6" id="KW-0686">Riboflavin biosynthesis</keyword>
<comment type="pathway">
    <text evidence="3">Cofactor biosynthesis; riboflavin biosynthesis; riboflavin from 2-hydroxy-3-oxobutyl phosphate and 5-amino-6-(D-ribitylamino)uracil: step 2/2.</text>
</comment>
<reference evidence="13" key="1">
    <citation type="submission" date="2016-11" db="EMBL/GenBank/DDBJ databases">
        <authorList>
            <person name="Varghese N."/>
            <person name="Submissions S."/>
        </authorList>
    </citation>
    <scope>NUCLEOTIDE SEQUENCE [LARGE SCALE GENOMIC DNA]</scope>
    <source>
        <strain evidence="13">UWOS</strain>
    </source>
</reference>
<evidence type="ECO:0000256" key="1">
    <source>
        <dbReference type="ARBA" id="ARBA00000968"/>
    </source>
</evidence>
<organism evidence="12 13">
    <name type="scientific">Fibrobacter intestinalis</name>
    <dbReference type="NCBI Taxonomy" id="28122"/>
    <lineage>
        <taxon>Bacteria</taxon>
        <taxon>Pseudomonadati</taxon>
        <taxon>Fibrobacterota</taxon>
        <taxon>Fibrobacteria</taxon>
        <taxon>Fibrobacterales</taxon>
        <taxon>Fibrobacteraceae</taxon>
        <taxon>Fibrobacter</taxon>
    </lineage>
</organism>
<dbReference type="CDD" id="cd00402">
    <property type="entry name" value="Riboflavin_synthase_like"/>
    <property type="match status" value="1"/>
</dbReference>
<feature type="domain" description="Lumazine-binding" evidence="11">
    <location>
        <begin position="97"/>
        <end position="193"/>
    </location>
</feature>
<dbReference type="PROSITE" id="PS51177">
    <property type="entry name" value="LUMAZINE_BIND"/>
    <property type="match status" value="2"/>
</dbReference>
<evidence type="ECO:0000313" key="12">
    <source>
        <dbReference type="EMBL" id="SHL02296.1"/>
    </source>
</evidence>
<comment type="catalytic activity">
    <reaction evidence="1">
        <text>2 6,7-dimethyl-8-(1-D-ribityl)lumazine + H(+) = 5-amino-6-(D-ribitylamino)uracil + riboflavin</text>
        <dbReference type="Rhea" id="RHEA:20772"/>
        <dbReference type="ChEBI" id="CHEBI:15378"/>
        <dbReference type="ChEBI" id="CHEBI:15934"/>
        <dbReference type="ChEBI" id="CHEBI:57986"/>
        <dbReference type="ChEBI" id="CHEBI:58201"/>
        <dbReference type="EC" id="2.5.1.9"/>
    </reaction>
</comment>
<evidence type="ECO:0000259" key="11">
    <source>
        <dbReference type="PROSITE" id="PS51177"/>
    </source>
</evidence>
<dbReference type="NCBIfam" id="TIGR00187">
    <property type="entry name" value="ribE"/>
    <property type="match status" value="1"/>
</dbReference>
<dbReference type="AlphaFoldDB" id="A0A1M6X8M9"/>
<feature type="domain" description="Lumazine-binding" evidence="11">
    <location>
        <begin position="1"/>
        <end position="96"/>
    </location>
</feature>
<protein>
    <recommendedName>
        <fullName evidence="5 9">Riboflavin synthase</fullName>
        <ecNumber evidence="4 9">2.5.1.9</ecNumber>
    </recommendedName>
</protein>
<dbReference type="SUPFAM" id="SSF63380">
    <property type="entry name" value="Riboflavin synthase domain-like"/>
    <property type="match status" value="2"/>
</dbReference>
<dbReference type="NCBIfam" id="NF006767">
    <property type="entry name" value="PRK09289.1"/>
    <property type="match status" value="1"/>
</dbReference>
<evidence type="ECO:0000256" key="10">
    <source>
        <dbReference type="PROSITE-ProRule" id="PRU00524"/>
    </source>
</evidence>
<dbReference type="EMBL" id="FRAW01000029">
    <property type="protein sequence ID" value="SHL02296.1"/>
    <property type="molecule type" value="Genomic_DNA"/>
</dbReference>
<evidence type="ECO:0000313" key="13">
    <source>
        <dbReference type="Proteomes" id="UP000184275"/>
    </source>
</evidence>
<keyword evidence="13" id="KW-1185">Reference proteome</keyword>
<dbReference type="RefSeq" id="WP_073305589.1">
    <property type="nucleotide sequence ID" value="NZ_FRAW01000029.1"/>
</dbReference>
<dbReference type="InterPro" id="IPR023366">
    <property type="entry name" value="ATP_synth_asu-like_sf"/>
</dbReference>
<keyword evidence="8" id="KW-0677">Repeat</keyword>
<dbReference type="PANTHER" id="PTHR21098">
    <property type="entry name" value="RIBOFLAVIN SYNTHASE ALPHA CHAIN"/>
    <property type="match status" value="1"/>
</dbReference>
<dbReference type="Proteomes" id="UP000184275">
    <property type="component" value="Unassembled WGS sequence"/>
</dbReference>
<dbReference type="Pfam" id="PF00677">
    <property type="entry name" value="Lum_binding"/>
    <property type="match status" value="2"/>
</dbReference>
<evidence type="ECO:0000256" key="7">
    <source>
        <dbReference type="ARBA" id="ARBA00022679"/>
    </source>
</evidence>
<comment type="function">
    <text evidence="2">Catalyzes the dismutation of two molecules of 6,7-dimethyl-8-ribityllumazine, resulting in the formation of riboflavin and 5-amino-6-(D-ribitylamino)uracil.</text>
</comment>
<evidence type="ECO:0000256" key="6">
    <source>
        <dbReference type="ARBA" id="ARBA00022619"/>
    </source>
</evidence>
<name>A0A1M6X8M9_9BACT</name>
<sequence length="200" mass="22137">MFTGIIQATGEILSLENRGDALSMRLRSPGFFAHCHEGDSVANDGVCLSVEKCTADEATFCIMHQTVENTSFKQASVGKWVNLELPVRADSLMGGHFVMGHVDTVIRVLNVFPRETGVEVDLELPADLNRYVIRRGSISLNGISLTVAEKNKDSLRVCIIPETLSRTNLKNWVPGTLVNVEVDMLGKYIENYLKDRNLAE</sequence>
<dbReference type="PANTHER" id="PTHR21098:SF12">
    <property type="entry name" value="RIBOFLAVIN SYNTHASE"/>
    <property type="match status" value="1"/>
</dbReference>
<dbReference type="InterPro" id="IPR017938">
    <property type="entry name" value="Riboflavin_synthase-like_b-brl"/>
</dbReference>
<feature type="repeat" description="Lumazine-binding" evidence="10">
    <location>
        <begin position="97"/>
        <end position="193"/>
    </location>
</feature>
<dbReference type="EC" id="2.5.1.9" evidence="4 9"/>
<gene>
    <name evidence="12" type="ORF">SAMN05720469_12930</name>
</gene>